<gene>
    <name evidence="2" type="ORF">F4560_001269</name>
</gene>
<comment type="caution">
    <text evidence="2">The sequence shown here is derived from an EMBL/GenBank/DDBJ whole genome shotgun (WGS) entry which is preliminary data.</text>
</comment>
<organism evidence="2 3">
    <name type="scientific">Saccharothrix ecbatanensis</name>
    <dbReference type="NCBI Taxonomy" id="1105145"/>
    <lineage>
        <taxon>Bacteria</taxon>
        <taxon>Bacillati</taxon>
        <taxon>Actinomycetota</taxon>
        <taxon>Actinomycetes</taxon>
        <taxon>Pseudonocardiales</taxon>
        <taxon>Pseudonocardiaceae</taxon>
        <taxon>Saccharothrix</taxon>
    </lineage>
</organism>
<evidence type="ECO:0000313" key="2">
    <source>
        <dbReference type="EMBL" id="MBB5801501.1"/>
    </source>
</evidence>
<feature type="transmembrane region" description="Helical" evidence="1">
    <location>
        <begin position="12"/>
        <end position="34"/>
    </location>
</feature>
<dbReference type="Proteomes" id="UP000552097">
    <property type="component" value="Unassembled WGS sequence"/>
</dbReference>
<dbReference type="AlphaFoldDB" id="A0A7W9HGF9"/>
<name>A0A7W9HGF9_9PSEU</name>
<sequence>MGSLAIDHEFTAYGTSHWIVLGLFAVGVAAVVAVGRTRRSRRFSRWFAAVVLVLEVAIHTYLMLPPRWDVQYSLPLQLSDLAGPVAAYALWSERRWAFALTYYWGLTLSVQALVTPVLRVNFPDLGFLLFWATHLFVVWAAVYLTWGLGLRPDWRGYRMAVLITVLWAVSVFALNLVLGSNYGFLNRKPSTGSVLDLLGDWPWYLVPESAAVLLVWALMTWPWTRRGSRKA</sequence>
<feature type="transmembrane region" description="Helical" evidence="1">
    <location>
        <begin position="128"/>
        <end position="148"/>
    </location>
</feature>
<dbReference type="Pfam" id="PF14808">
    <property type="entry name" value="TMEM164"/>
    <property type="match status" value="1"/>
</dbReference>
<feature type="transmembrane region" description="Helical" evidence="1">
    <location>
        <begin position="46"/>
        <end position="64"/>
    </location>
</feature>
<dbReference type="EMBL" id="JACHMO010000001">
    <property type="protein sequence ID" value="MBB5801501.1"/>
    <property type="molecule type" value="Genomic_DNA"/>
</dbReference>
<feature type="transmembrane region" description="Helical" evidence="1">
    <location>
        <begin position="70"/>
        <end position="91"/>
    </location>
</feature>
<keyword evidence="3" id="KW-1185">Reference proteome</keyword>
<feature type="transmembrane region" description="Helical" evidence="1">
    <location>
        <begin position="204"/>
        <end position="223"/>
    </location>
</feature>
<evidence type="ECO:0000313" key="3">
    <source>
        <dbReference type="Proteomes" id="UP000552097"/>
    </source>
</evidence>
<proteinExistence type="predicted"/>
<keyword evidence="1" id="KW-1133">Transmembrane helix</keyword>
<dbReference type="NCBIfam" id="TIGR02206">
    <property type="entry name" value="intg_mem_TP0381"/>
    <property type="match status" value="1"/>
</dbReference>
<evidence type="ECO:0000256" key="1">
    <source>
        <dbReference type="SAM" id="Phobius"/>
    </source>
</evidence>
<dbReference type="InterPro" id="IPR011737">
    <property type="entry name" value="CHP02206_TP0381"/>
</dbReference>
<keyword evidence="1" id="KW-0812">Transmembrane</keyword>
<accession>A0A7W9HGF9</accession>
<feature type="transmembrane region" description="Helical" evidence="1">
    <location>
        <begin position="160"/>
        <end position="184"/>
    </location>
</feature>
<keyword evidence="1" id="KW-0472">Membrane</keyword>
<reference evidence="2 3" key="1">
    <citation type="submission" date="2020-08" db="EMBL/GenBank/DDBJ databases">
        <title>Sequencing the genomes of 1000 actinobacteria strains.</title>
        <authorList>
            <person name="Klenk H.-P."/>
        </authorList>
    </citation>
    <scope>NUCLEOTIDE SEQUENCE [LARGE SCALE GENOMIC DNA]</scope>
    <source>
        <strain evidence="2 3">DSM 45486</strain>
    </source>
</reference>
<feature type="transmembrane region" description="Helical" evidence="1">
    <location>
        <begin position="103"/>
        <end position="122"/>
    </location>
</feature>
<protein>
    <submittedName>
        <fullName evidence="2">Putative integral membrane protein (TIGR02206 family)</fullName>
    </submittedName>
</protein>
<dbReference type="RefSeq" id="WP_184917410.1">
    <property type="nucleotide sequence ID" value="NZ_JACHMO010000001.1"/>
</dbReference>